<sequence>MCNAFDVDSRQPTLATAARALLPANAIPHSIATLEIPLGGSLSSTSAIPSPLIAFPTVCSPLRARGLRSPFAPRLLPPLDNHSAHLFSTPSTRAASVGAAPFDFPTLNFYLP</sequence>
<name>D8PY28_SCHCM</name>
<dbReference type="AlphaFoldDB" id="D8PY28"/>
<evidence type="ECO:0000313" key="2">
    <source>
        <dbReference type="Proteomes" id="UP000007431"/>
    </source>
</evidence>
<reference evidence="1 2" key="1">
    <citation type="journal article" date="2010" name="Nat. Biotechnol.">
        <title>Genome sequence of the model mushroom Schizophyllum commune.</title>
        <authorList>
            <person name="Ohm R.A."/>
            <person name="de Jong J.F."/>
            <person name="Lugones L.G."/>
            <person name="Aerts A."/>
            <person name="Kothe E."/>
            <person name="Stajich J.E."/>
            <person name="de Vries R.P."/>
            <person name="Record E."/>
            <person name="Levasseur A."/>
            <person name="Baker S.E."/>
            <person name="Bartholomew K.A."/>
            <person name="Coutinho P.M."/>
            <person name="Erdmann S."/>
            <person name="Fowler T.J."/>
            <person name="Gathman A.C."/>
            <person name="Lombard V."/>
            <person name="Henrissat B."/>
            <person name="Knabe N."/>
            <person name="Kuees U."/>
            <person name="Lilly W.W."/>
            <person name="Lindquist E."/>
            <person name="Lucas S."/>
            <person name="Magnuson J.K."/>
            <person name="Piumi F."/>
            <person name="Raudaskoski M."/>
            <person name="Salamov A."/>
            <person name="Schmutz J."/>
            <person name="Schwarze F.W.M.R."/>
            <person name="vanKuyk P.A."/>
            <person name="Horton J.S."/>
            <person name="Grigoriev I.V."/>
            <person name="Woesten H.A.B."/>
        </authorList>
    </citation>
    <scope>NUCLEOTIDE SEQUENCE [LARGE SCALE GENOMIC DNA]</scope>
    <source>
        <strain evidence="2">H4-8 / FGSC 9210</strain>
    </source>
</reference>
<dbReference type="VEuPathDB" id="FungiDB:SCHCODRAFT_02616836"/>
<keyword evidence="2" id="KW-1185">Reference proteome</keyword>
<dbReference type="GeneID" id="9586645"/>
<evidence type="ECO:0000313" key="1">
    <source>
        <dbReference type="EMBL" id="EFI99777.1"/>
    </source>
</evidence>
<dbReference type="EMBL" id="GL377304">
    <property type="protein sequence ID" value="EFI99777.1"/>
    <property type="molecule type" value="Genomic_DNA"/>
</dbReference>
<proteinExistence type="predicted"/>
<dbReference type="InParanoid" id="D8PY28"/>
<accession>D8PY28</accession>
<organism evidence="2">
    <name type="scientific">Schizophyllum commune (strain H4-8 / FGSC 9210)</name>
    <name type="common">Split gill fungus</name>
    <dbReference type="NCBI Taxonomy" id="578458"/>
    <lineage>
        <taxon>Eukaryota</taxon>
        <taxon>Fungi</taxon>
        <taxon>Dikarya</taxon>
        <taxon>Basidiomycota</taxon>
        <taxon>Agaricomycotina</taxon>
        <taxon>Agaricomycetes</taxon>
        <taxon>Agaricomycetidae</taxon>
        <taxon>Agaricales</taxon>
        <taxon>Schizophyllaceae</taxon>
        <taxon>Schizophyllum</taxon>
    </lineage>
</organism>
<dbReference type="Proteomes" id="UP000007431">
    <property type="component" value="Unassembled WGS sequence"/>
</dbReference>
<dbReference type="HOGENOM" id="CLU_2147313_0_0_1"/>
<dbReference type="KEGG" id="scm:SCHCO_02616836"/>
<dbReference type="RefSeq" id="XP_003034680.1">
    <property type="nucleotide sequence ID" value="XM_003034634.1"/>
</dbReference>
<gene>
    <name evidence="1" type="ORF">SCHCODRAFT_107387</name>
</gene>
<protein>
    <submittedName>
        <fullName evidence="1">Uncharacterized protein</fullName>
    </submittedName>
</protein>
<feature type="non-terminal residue" evidence="1">
    <location>
        <position position="112"/>
    </location>
</feature>